<evidence type="ECO:0000313" key="2">
    <source>
        <dbReference type="Proteomes" id="UP001162480"/>
    </source>
</evidence>
<organism evidence="1 2">
    <name type="scientific">Octopus vulgaris</name>
    <name type="common">Common octopus</name>
    <dbReference type="NCBI Taxonomy" id="6645"/>
    <lineage>
        <taxon>Eukaryota</taxon>
        <taxon>Metazoa</taxon>
        <taxon>Spiralia</taxon>
        <taxon>Lophotrochozoa</taxon>
        <taxon>Mollusca</taxon>
        <taxon>Cephalopoda</taxon>
        <taxon>Coleoidea</taxon>
        <taxon>Octopodiformes</taxon>
        <taxon>Octopoda</taxon>
        <taxon>Incirrata</taxon>
        <taxon>Octopodidae</taxon>
        <taxon>Octopus</taxon>
    </lineage>
</organism>
<keyword evidence="2" id="KW-1185">Reference proteome</keyword>
<proteinExistence type="predicted"/>
<evidence type="ECO:0000313" key="1">
    <source>
        <dbReference type="EMBL" id="CAI9734247.1"/>
    </source>
</evidence>
<protein>
    <submittedName>
        <fullName evidence="1">Uncharacterized protein</fullName>
    </submittedName>
</protein>
<sequence>MESQIDLGFLYVSGIGHNHKISKGPHVGTAYSRSTNVARDKVYQGCREVVKNRKKSFQKLAQRWVDDLKRYG</sequence>
<gene>
    <name evidence="1" type="ORF">OCTVUL_1B023772</name>
</gene>
<dbReference type="Proteomes" id="UP001162480">
    <property type="component" value="Chromosome 15"/>
</dbReference>
<dbReference type="EMBL" id="OX597828">
    <property type="protein sequence ID" value="CAI9734247.1"/>
    <property type="molecule type" value="Genomic_DNA"/>
</dbReference>
<name>A0AA36BID1_OCTVU</name>
<reference evidence="1" key="1">
    <citation type="submission" date="2023-08" db="EMBL/GenBank/DDBJ databases">
        <authorList>
            <person name="Alioto T."/>
            <person name="Alioto T."/>
            <person name="Gomez Garrido J."/>
        </authorList>
    </citation>
    <scope>NUCLEOTIDE SEQUENCE</scope>
</reference>
<accession>A0AA36BID1</accession>
<dbReference type="AlphaFoldDB" id="A0AA36BID1"/>